<evidence type="ECO:0000259" key="2">
    <source>
        <dbReference type="Pfam" id="PF13568"/>
    </source>
</evidence>
<dbReference type="SUPFAM" id="SSF56925">
    <property type="entry name" value="OMPA-like"/>
    <property type="match status" value="1"/>
</dbReference>
<feature type="signal peptide" evidence="1">
    <location>
        <begin position="1"/>
        <end position="21"/>
    </location>
</feature>
<evidence type="ECO:0000313" key="3">
    <source>
        <dbReference type="EMBL" id="NDK55889.1"/>
    </source>
</evidence>
<dbReference type="InterPro" id="IPR025665">
    <property type="entry name" value="Beta-barrel_OMP_2"/>
</dbReference>
<keyword evidence="1" id="KW-0732">Signal</keyword>
<accession>A0A6B2GY51</accession>
<evidence type="ECO:0000313" key="4">
    <source>
        <dbReference type="Proteomes" id="UP000478546"/>
    </source>
</evidence>
<dbReference type="Pfam" id="PF13568">
    <property type="entry name" value="OMP_b-brl_2"/>
    <property type="match status" value="1"/>
</dbReference>
<comment type="caution">
    <text evidence="3">The sequence shown here is derived from an EMBL/GenBank/DDBJ whole genome shotgun (WGS) entry which is preliminary data.</text>
</comment>
<gene>
    <name evidence="3" type="ORF">GWO68_08170</name>
</gene>
<reference evidence="3 4" key="1">
    <citation type="submission" date="2020-01" db="EMBL/GenBank/DDBJ databases">
        <authorList>
            <person name="Kim M.K."/>
        </authorList>
    </citation>
    <scope>NUCLEOTIDE SEQUENCE [LARGE SCALE GENOMIC DNA]</scope>
    <source>
        <strain evidence="3 4">BT213</strain>
    </source>
</reference>
<dbReference type="AlphaFoldDB" id="A0A6B2GY51"/>
<feature type="chain" id="PRO_5025634188" evidence="1">
    <location>
        <begin position="22"/>
        <end position="225"/>
    </location>
</feature>
<feature type="domain" description="Outer membrane protein beta-barrel" evidence="2">
    <location>
        <begin position="21"/>
        <end position="205"/>
    </location>
</feature>
<keyword evidence="4" id="KW-1185">Reference proteome</keyword>
<dbReference type="RefSeq" id="WP_162345948.1">
    <property type="nucleotide sequence ID" value="NZ_JAAEAA010000008.1"/>
</dbReference>
<sequence length="225" mass="24823">MKKVFLLIAVVLGLVATKVNAQQQPIRFGVRVGANLSNWEGETVNSAQNLIDLSDGNVNRKMREGVHGGVYMSIPVGPGFEIEPGLQYSQKGTRLTGKLPWVETEFLNTQMTITNKSEYIELPVMAKLYVGEGFHIYGGPQVAYLLSNKVQAQASVLGFNALNREWDMKNGFREMDFSVVGGIGYRFANGLNLTAGYDHGLNTIDENGNFETYNRTIKASVGFTF</sequence>
<dbReference type="InterPro" id="IPR011250">
    <property type="entry name" value="OMP/PagP_B-barrel"/>
</dbReference>
<evidence type="ECO:0000256" key="1">
    <source>
        <dbReference type="SAM" id="SignalP"/>
    </source>
</evidence>
<dbReference type="Proteomes" id="UP000478546">
    <property type="component" value="Unassembled WGS sequence"/>
</dbReference>
<name>A0A6B2GY51_9BACT</name>
<organism evidence="3 4">
    <name type="scientific">Pontibacter fetidus</name>
    <dbReference type="NCBI Taxonomy" id="2700082"/>
    <lineage>
        <taxon>Bacteria</taxon>
        <taxon>Pseudomonadati</taxon>
        <taxon>Bacteroidota</taxon>
        <taxon>Cytophagia</taxon>
        <taxon>Cytophagales</taxon>
        <taxon>Hymenobacteraceae</taxon>
        <taxon>Pontibacter</taxon>
    </lineage>
</organism>
<dbReference type="EMBL" id="JAAEAA010000008">
    <property type="protein sequence ID" value="NDK55889.1"/>
    <property type="molecule type" value="Genomic_DNA"/>
</dbReference>
<proteinExistence type="predicted"/>
<protein>
    <submittedName>
        <fullName evidence="3">PorT family protein</fullName>
    </submittedName>
</protein>